<dbReference type="Pfam" id="PF12961">
    <property type="entry name" value="DUF3850"/>
    <property type="match status" value="1"/>
</dbReference>
<dbReference type="Gene3D" id="2.30.130.30">
    <property type="entry name" value="Hypothetical protein"/>
    <property type="match status" value="1"/>
</dbReference>
<organism evidence="2 3">
    <name type="scientific">[Clostridium] clostridioforme 90A8</name>
    <dbReference type="NCBI Taxonomy" id="999408"/>
    <lineage>
        <taxon>Bacteria</taxon>
        <taxon>Bacillati</taxon>
        <taxon>Bacillota</taxon>
        <taxon>Clostridia</taxon>
        <taxon>Lachnospirales</taxon>
        <taxon>Lachnospiraceae</taxon>
        <taxon>Enterocloster</taxon>
    </lineage>
</organism>
<dbReference type="PATRIC" id="fig|999408.3.peg.3828"/>
<accession>A0A0E2H7F6</accession>
<reference evidence="2 3" key="1">
    <citation type="submission" date="2013-01" db="EMBL/GenBank/DDBJ databases">
        <title>The Genome Sequence of Clostridium clostridioforme 90A8.</title>
        <authorList>
            <consortium name="The Broad Institute Genome Sequencing Platform"/>
            <person name="Earl A."/>
            <person name="Ward D."/>
            <person name="Feldgarden M."/>
            <person name="Gevers D."/>
            <person name="Courvalin P."/>
            <person name="Lambert T."/>
            <person name="Walker B."/>
            <person name="Young S.K."/>
            <person name="Zeng Q."/>
            <person name="Gargeya S."/>
            <person name="Fitzgerald M."/>
            <person name="Haas B."/>
            <person name="Abouelleil A."/>
            <person name="Alvarado L."/>
            <person name="Arachchi H.M."/>
            <person name="Berlin A.M."/>
            <person name="Chapman S.B."/>
            <person name="Dewar J."/>
            <person name="Goldberg J."/>
            <person name="Griggs A."/>
            <person name="Gujja S."/>
            <person name="Hansen M."/>
            <person name="Howarth C."/>
            <person name="Imamovic A."/>
            <person name="Larimer J."/>
            <person name="McCowan C."/>
            <person name="Murphy C."/>
            <person name="Neiman D."/>
            <person name="Pearson M."/>
            <person name="Priest M."/>
            <person name="Roberts A."/>
            <person name="Saif S."/>
            <person name="Shea T."/>
            <person name="Sisk P."/>
            <person name="Sykes S."/>
            <person name="Wortman J."/>
            <person name="Nusbaum C."/>
            <person name="Birren B."/>
        </authorList>
    </citation>
    <scope>NUCLEOTIDE SEQUENCE [LARGE SCALE GENOMIC DNA]</scope>
    <source>
        <strain evidence="2 3">90A8</strain>
    </source>
</reference>
<dbReference type="AlphaFoldDB" id="A0A0E2H7F6"/>
<dbReference type="InterPro" id="IPR015947">
    <property type="entry name" value="PUA-like_sf"/>
</dbReference>
<sequence>MKVVKKKILPEYFRVVRARKKNFEIRVDEDNVQVGDLLILEEWDGFYTGNSVRRHVKYVLRDAPSLGLKPGYCIISW</sequence>
<dbReference type="RefSeq" id="WP_002593666.1">
    <property type="nucleotide sequence ID" value="NZ_KB850979.1"/>
</dbReference>
<evidence type="ECO:0000313" key="2">
    <source>
        <dbReference type="EMBL" id="ENZ12433.1"/>
    </source>
</evidence>
<evidence type="ECO:0000313" key="3">
    <source>
        <dbReference type="Proteomes" id="UP000013085"/>
    </source>
</evidence>
<protein>
    <recommendedName>
        <fullName evidence="1">DUF3850 domain-containing protein</fullName>
    </recommendedName>
</protein>
<evidence type="ECO:0000259" key="1">
    <source>
        <dbReference type="Pfam" id="PF12961"/>
    </source>
</evidence>
<comment type="caution">
    <text evidence="2">The sequence shown here is derived from an EMBL/GenBank/DDBJ whole genome shotgun (WGS) entry which is preliminary data.</text>
</comment>
<dbReference type="Proteomes" id="UP000013085">
    <property type="component" value="Unassembled WGS sequence"/>
</dbReference>
<dbReference type="SUPFAM" id="SSF88697">
    <property type="entry name" value="PUA domain-like"/>
    <property type="match status" value="1"/>
</dbReference>
<proteinExistence type="predicted"/>
<dbReference type="HOGENOM" id="CLU_145949_1_1_9"/>
<gene>
    <name evidence="2" type="ORF">HMPREF1090_03559</name>
</gene>
<feature type="domain" description="DUF3850" evidence="1">
    <location>
        <begin position="7"/>
        <end position="76"/>
    </location>
</feature>
<name>A0A0E2H7F6_9FIRM</name>
<dbReference type="InterPro" id="IPR039440">
    <property type="entry name" value="DUF3850"/>
</dbReference>
<dbReference type="EMBL" id="AGYR01000039">
    <property type="protein sequence ID" value="ENZ12433.1"/>
    <property type="molecule type" value="Genomic_DNA"/>
</dbReference>